<gene>
    <name evidence="2" type="ORF">D7I44_02160</name>
</gene>
<evidence type="ECO:0008006" key="4">
    <source>
        <dbReference type="Google" id="ProtNLM"/>
    </source>
</evidence>
<feature type="transmembrane region" description="Helical" evidence="1">
    <location>
        <begin position="14"/>
        <end position="34"/>
    </location>
</feature>
<feature type="transmembrane region" description="Helical" evidence="1">
    <location>
        <begin position="71"/>
        <end position="92"/>
    </location>
</feature>
<dbReference type="KEGG" id="gry:D7I44_02160"/>
<evidence type="ECO:0000313" key="2">
    <source>
        <dbReference type="EMBL" id="AYG05213.1"/>
    </source>
</evidence>
<dbReference type="InterPro" id="IPR005325">
    <property type="entry name" value="DUF308_memb"/>
</dbReference>
<keyword evidence="1" id="KW-0472">Membrane</keyword>
<dbReference type="AlphaFoldDB" id="A0A387BN12"/>
<feature type="transmembrane region" description="Helical" evidence="1">
    <location>
        <begin position="154"/>
        <end position="175"/>
    </location>
</feature>
<dbReference type="GO" id="GO:0016042">
    <property type="term" value="P:lipid catabolic process"/>
    <property type="evidence" value="ECO:0007669"/>
    <property type="project" value="InterPro"/>
</dbReference>
<dbReference type="Proteomes" id="UP000275069">
    <property type="component" value="Chromosome"/>
</dbReference>
<evidence type="ECO:0000256" key="1">
    <source>
        <dbReference type="SAM" id="Phobius"/>
    </source>
</evidence>
<keyword evidence="3" id="KW-1185">Reference proteome</keyword>
<name>A0A387BN12_9MICO</name>
<dbReference type="Pfam" id="PF03729">
    <property type="entry name" value="DUF308"/>
    <property type="match status" value="2"/>
</dbReference>
<organism evidence="2 3">
    <name type="scientific">Gryllotalpicola protaetiae</name>
    <dbReference type="NCBI Taxonomy" id="2419771"/>
    <lineage>
        <taxon>Bacteria</taxon>
        <taxon>Bacillati</taxon>
        <taxon>Actinomycetota</taxon>
        <taxon>Actinomycetes</taxon>
        <taxon>Micrococcales</taxon>
        <taxon>Microbacteriaceae</taxon>
        <taxon>Gryllotalpicola</taxon>
    </lineage>
</organism>
<feature type="transmembrane region" description="Helical" evidence="1">
    <location>
        <begin position="40"/>
        <end position="59"/>
    </location>
</feature>
<dbReference type="Gene3D" id="3.40.50.1820">
    <property type="entry name" value="alpha/beta hydrolase"/>
    <property type="match status" value="2"/>
</dbReference>
<proteinExistence type="predicted"/>
<dbReference type="EMBL" id="CP032624">
    <property type="protein sequence ID" value="AYG05213.1"/>
    <property type="molecule type" value="Genomic_DNA"/>
</dbReference>
<dbReference type="PANTHER" id="PTHR34853">
    <property type="match status" value="1"/>
</dbReference>
<feature type="transmembrane region" description="Helical" evidence="1">
    <location>
        <begin position="196"/>
        <end position="215"/>
    </location>
</feature>
<dbReference type="InterPro" id="IPR005152">
    <property type="entry name" value="Lipase_secreted"/>
</dbReference>
<sequence>MRIPVAVTRRMPRWLRVVVATLTLVLGVVVVIRPTTSLDLLAWLIGAGLVLAGLLQLVERPGFDAETDRPSVWRVAGAIVWLVGGVLVLALPGLTVRLVAVVVGVGLLINGVLSVVSGLRRSATLDARIAGISFGIAELVFGVLALAWPDITLLIVAVVFGARLIMGGALELWSVARGEPRAAFRPKTAPGPVRRWTRTVAAVVALALAVGAAVVSGSVHGASPVVDSFYAAPRDVPAQPGRLIRAEPFTRDVPANARGWRILYTTERGDGSAAVASGLVVVPKDGSGPWPVIDWAHGTTGFAQNCAPSLAKHPFESGALFSLDKVVDSGWALVATDYIGLGTAGPHPYLIGPDTAHAVLDAARAAPQLAVAHLGAHNVVWGHSQGGGAALWTGATAKRYAPELEIDGVAALAPASNLPALVDHLPSVTGGSVFASYVAAAYTAIYSDVSFRAYIRPGAQVTVREMSKRCLAEPGVLVSVLHALALTRDPVIFSKDPNTGPLGKRIAQNVPPAGIGAPLLIAQGAADQLVIPSAQSAYVDGLCAAGQQVDYRTYAGLDHVPLVEAGSPAIPDLIAWTHDRFDGVPVAPGCTRRAE</sequence>
<dbReference type="OrthoDB" id="9798122at2"/>
<dbReference type="Pfam" id="PF03583">
    <property type="entry name" value="LIP"/>
    <property type="match status" value="1"/>
</dbReference>
<feature type="transmembrane region" description="Helical" evidence="1">
    <location>
        <begin position="129"/>
        <end position="148"/>
    </location>
</feature>
<evidence type="ECO:0000313" key="3">
    <source>
        <dbReference type="Proteomes" id="UP000275069"/>
    </source>
</evidence>
<keyword evidence="1" id="KW-0812">Transmembrane</keyword>
<protein>
    <recommendedName>
        <fullName evidence="4">Lipase</fullName>
    </recommendedName>
</protein>
<feature type="transmembrane region" description="Helical" evidence="1">
    <location>
        <begin position="98"/>
        <end position="117"/>
    </location>
</feature>
<dbReference type="SUPFAM" id="SSF53474">
    <property type="entry name" value="alpha/beta-Hydrolases"/>
    <property type="match status" value="1"/>
</dbReference>
<reference evidence="2 3" key="1">
    <citation type="submission" date="2018-09" db="EMBL/GenBank/DDBJ databases">
        <title>Genome sequencing of strain 2DFW10M-5.</title>
        <authorList>
            <person name="Heo J."/>
            <person name="Kim S.-J."/>
            <person name="Kwon S.-W."/>
        </authorList>
    </citation>
    <scope>NUCLEOTIDE SEQUENCE [LARGE SCALE GENOMIC DNA]</scope>
    <source>
        <strain evidence="2 3">2DFW10M-5</strain>
    </source>
</reference>
<accession>A0A387BN12</accession>
<dbReference type="InterPro" id="IPR029058">
    <property type="entry name" value="AB_hydrolase_fold"/>
</dbReference>
<dbReference type="PANTHER" id="PTHR34853:SF1">
    <property type="entry name" value="LIPASE 5"/>
    <property type="match status" value="1"/>
</dbReference>
<dbReference type="GO" id="GO:0004806">
    <property type="term" value="F:triacylglycerol lipase activity"/>
    <property type="evidence" value="ECO:0007669"/>
    <property type="project" value="InterPro"/>
</dbReference>
<keyword evidence="1" id="KW-1133">Transmembrane helix</keyword>